<gene>
    <name evidence="3" type="ORF">PIB30_039953</name>
</gene>
<evidence type="ECO:0000256" key="1">
    <source>
        <dbReference type="SAM" id="MobiDB-lite"/>
    </source>
</evidence>
<accession>A0ABU6TEP7</accession>
<evidence type="ECO:0000313" key="3">
    <source>
        <dbReference type="EMBL" id="MED6146995.1"/>
    </source>
</evidence>
<feature type="compositionally biased region" description="Acidic residues" evidence="1">
    <location>
        <begin position="192"/>
        <end position="214"/>
    </location>
</feature>
<organism evidence="3 4">
    <name type="scientific">Stylosanthes scabra</name>
    <dbReference type="NCBI Taxonomy" id="79078"/>
    <lineage>
        <taxon>Eukaryota</taxon>
        <taxon>Viridiplantae</taxon>
        <taxon>Streptophyta</taxon>
        <taxon>Embryophyta</taxon>
        <taxon>Tracheophyta</taxon>
        <taxon>Spermatophyta</taxon>
        <taxon>Magnoliopsida</taxon>
        <taxon>eudicotyledons</taxon>
        <taxon>Gunneridae</taxon>
        <taxon>Pentapetalae</taxon>
        <taxon>rosids</taxon>
        <taxon>fabids</taxon>
        <taxon>Fabales</taxon>
        <taxon>Fabaceae</taxon>
        <taxon>Papilionoideae</taxon>
        <taxon>50 kb inversion clade</taxon>
        <taxon>dalbergioids sensu lato</taxon>
        <taxon>Dalbergieae</taxon>
        <taxon>Pterocarpus clade</taxon>
        <taxon>Stylosanthes</taxon>
    </lineage>
</organism>
<protein>
    <recommendedName>
        <fullName evidence="2">PB1-like domain-containing protein</fullName>
    </recommendedName>
</protein>
<feature type="region of interest" description="Disordered" evidence="1">
    <location>
        <begin position="173"/>
        <end position="292"/>
    </location>
</feature>
<dbReference type="Pfam" id="PF26130">
    <property type="entry name" value="PB1-like"/>
    <property type="match status" value="1"/>
</dbReference>
<feature type="compositionally biased region" description="Basic and acidic residues" evidence="1">
    <location>
        <begin position="173"/>
        <end position="191"/>
    </location>
</feature>
<sequence>MATVCVVLVFNYGGKLVRNGNGELVYADRYVQKFEDMDVDHVNIEEFVKMYKSLGFRRRMHLYWRDFNVVNLEDNLHWLVGWLVMLGFVSSMTMQGRELLVRFDPDRPYEIPIKALMADQVLSSSKDEKSSTIKSRSSRLQCRNTLQEECRLLSVKPRSWELISPFEGWMCGRDDEKEIGGMEPSVKKEASSEEDPEEGDHEEEEEESEDEEDSEKGIPASPSLPMDINADEDYLCYIEELGRRPEPSPPCSSQASVPDTPTEASDPQSDGHNASSYDLFGVWQPPSSGPSS</sequence>
<keyword evidence="4" id="KW-1185">Reference proteome</keyword>
<evidence type="ECO:0000259" key="2">
    <source>
        <dbReference type="Pfam" id="PF26130"/>
    </source>
</evidence>
<name>A0ABU6TEP7_9FABA</name>
<evidence type="ECO:0000313" key="4">
    <source>
        <dbReference type="Proteomes" id="UP001341840"/>
    </source>
</evidence>
<feature type="compositionally biased region" description="Polar residues" evidence="1">
    <location>
        <begin position="251"/>
        <end position="276"/>
    </location>
</feature>
<comment type="caution">
    <text evidence="3">The sequence shown here is derived from an EMBL/GenBank/DDBJ whole genome shotgun (WGS) entry which is preliminary data.</text>
</comment>
<dbReference type="Proteomes" id="UP001341840">
    <property type="component" value="Unassembled WGS sequence"/>
</dbReference>
<proteinExistence type="predicted"/>
<dbReference type="InterPro" id="IPR058594">
    <property type="entry name" value="PB1-like_dom_pln"/>
</dbReference>
<dbReference type="EMBL" id="JASCZI010090834">
    <property type="protein sequence ID" value="MED6146995.1"/>
    <property type="molecule type" value="Genomic_DNA"/>
</dbReference>
<feature type="domain" description="PB1-like" evidence="2">
    <location>
        <begin position="6"/>
        <end position="69"/>
    </location>
</feature>
<reference evidence="3 4" key="1">
    <citation type="journal article" date="2023" name="Plants (Basel)">
        <title>Bridging the Gap: Combining Genomics and Transcriptomics Approaches to Understand Stylosanthes scabra, an Orphan Legume from the Brazilian Caatinga.</title>
        <authorList>
            <person name="Ferreira-Neto J.R.C."/>
            <person name="da Silva M.D."/>
            <person name="Binneck E."/>
            <person name="de Melo N.F."/>
            <person name="da Silva R.H."/>
            <person name="de Melo A.L.T.M."/>
            <person name="Pandolfi V."/>
            <person name="Bustamante F.O."/>
            <person name="Brasileiro-Vidal A.C."/>
            <person name="Benko-Iseppon A.M."/>
        </authorList>
    </citation>
    <scope>NUCLEOTIDE SEQUENCE [LARGE SCALE GENOMIC DNA]</scope>
    <source>
        <tissue evidence="3">Leaves</tissue>
    </source>
</reference>